<dbReference type="EC" id="3.5.1.28" evidence="2"/>
<keyword evidence="5" id="KW-0732">Signal</keyword>
<dbReference type="EMBL" id="JACHYB010000002">
    <property type="protein sequence ID" value="MBB3188579.1"/>
    <property type="molecule type" value="Genomic_DNA"/>
</dbReference>
<reference evidence="7 8" key="1">
    <citation type="submission" date="2020-08" db="EMBL/GenBank/DDBJ databases">
        <title>Genomic Encyclopedia of Type Strains, Phase IV (KMG-IV): sequencing the most valuable type-strain genomes for metagenomic binning, comparative biology and taxonomic classification.</title>
        <authorList>
            <person name="Goeker M."/>
        </authorList>
    </citation>
    <scope>NUCLEOTIDE SEQUENCE [LARGE SCALE GENOMIC DNA]</scope>
    <source>
        <strain evidence="7 8">DSM 27471</strain>
    </source>
</reference>
<dbReference type="SMART" id="SM00644">
    <property type="entry name" value="Ami_2"/>
    <property type="match status" value="1"/>
</dbReference>
<keyword evidence="8" id="KW-1185">Reference proteome</keyword>
<keyword evidence="3" id="KW-0378">Hydrolase</keyword>
<dbReference type="CDD" id="cd06583">
    <property type="entry name" value="PGRP"/>
    <property type="match status" value="1"/>
</dbReference>
<protein>
    <recommendedName>
        <fullName evidence="2">N-acetylmuramoyl-L-alanine amidase</fullName>
        <ecNumber evidence="2">3.5.1.28</ecNumber>
    </recommendedName>
</protein>
<proteinExistence type="predicted"/>
<evidence type="ECO:0000256" key="2">
    <source>
        <dbReference type="ARBA" id="ARBA00011901"/>
    </source>
</evidence>
<evidence type="ECO:0000256" key="1">
    <source>
        <dbReference type="ARBA" id="ARBA00001561"/>
    </source>
</evidence>
<feature type="signal peptide" evidence="5">
    <location>
        <begin position="1"/>
        <end position="18"/>
    </location>
</feature>
<dbReference type="GO" id="GO:0009253">
    <property type="term" value="P:peptidoglycan catabolic process"/>
    <property type="evidence" value="ECO:0007669"/>
    <property type="project" value="InterPro"/>
</dbReference>
<dbReference type="PANTHER" id="PTHR30417:SF1">
    <property type="entry name" value="N-ACETYLMURAMOYL-L-ALANINE AMIDASE AMID"/>
    <property type="match status" value="1"/>
</dbReference>
<feature type="chain" id="PRO_5030719423" description="N-acetylmuramoyl-L-alanine amidase" evidence="5">
    <location>
        <begin position="19"/>
        <end position="179"/>
    </location>
</feature>
<dbReference type="GO" id="GO:0071555">
    <property type="term" value="P:cell wall organization"/>
    <property type="evidence" value="ECO:0007669"/>
    <property type="project" value="UniProtKB-KW"/>
</dbReference>
<dbReference type="SUPFAM" id="SSF55846">
    <property type="entry name" value="N-acetylmuramoyl-L-alanine amidase-like"/>
    <property type="match status" value="1"/>
</dbReference>
<evidence type="ECO:0000256" key="5">
    <source>
        <dbReference type="SAM" id="SignalP"/>
    </source>
</evidence>
<dbReference type="RefSeq" id="WP_183414325.1">
    <property type="nucleotide sequence ID" value="NZ_JACHYB010000002.1"/>
</dbReference>
<dbReference type="InterPro" id="IPR002502">
    <property type="entry name" value="Amidase_domain"/>
</dbReference>
<evidence type="ECO:0000256" key="4">
    <source>
        <dbReference type="ARBA" id="ARBA00023316"/>
    </source>
</evidence>
<dbReference type="GO" id="GO:0008745">
    <property type="term" value="F:N-acetylmuramoyl-L-alanine amidase activity"/>
    <property type="evidence" value="ECO:0007669"/>
    <property type="project" value="UniProtKB-EC"/>
</dbReference>
<dbReference type="InterPro" id="IPR051206">
    <property type="entry name" value="NAMLAA_amidase_2"/>
</dbReference>
<gene>
    <name evidence="7" type="ORF">FHX64_002777</name>
</gene>
<organism evidence="7 8">
    <name type="scientific">Microbacter margulisiae</name>
    <dbReference type="NCBI Taxonomy" id="1350067"/>
    <lineage>
        <taxon>Bacteria</taxon>
        <taxon>Pseudomonadati</taxon>
        <taxon>Bacteroidota</taxon>
        <taxon>Bacteroidia</taxon>
        <taxon>Bacteroidales</taxon>
        <taxon>Porphyromonadaceae</taxon>
        <taxon>Microbacter</taxon>
    </lineage>
</organism>
<evidence type="ECO:0000313" key="7">
    <source>
        <dbReference type="EMBL" id="MBB3188579.1"/>
    </source>
</evidence>
<dbReference type="PANTHER" id="PTHR30417">
    <property type="entry name" value="N-ACETYLMURAMOYL-L-ALANINE AMIDASE AMID"/>
    <property type="match status" value="1"/>
</dbReference>
<keyword evidence="4" id="KW-0961">Cell wall biogenesis/degradation</keyword>
<evidence type="ECO:0000259" key="6">
    <source>
        <dbReference type="SMART" id="SM00644"/>
    </source>
</evidence>
<dbReference type="Pfam" id="PF01510">
    <property type="entry name" value="Amidase_2"/>
    <property type="match status" value="1"/>
</dbReference>
<dbReference type="Proteomes" id="UP000544222">
    <property type="component" value="Unassembled WGS sequence"/>
</dbReference>
<dbReference type="InterPro" id="IPR036505">
    <property type="entry name" value="Amidase/PGRP_sf"/>
</dbReference>
<dbReference type="GO" id="GO:0009254">
    <property type="term" value="P:peptidoglycan turnover"/>
    <property type="evidence" value="ECO:0007669"/>
    <property type="project" value="TreeGrafter"/>
</dbReference>
<dbReference type="Gene3D" id="3.40.80.10">
    <property type="entry name" value="Peptidoglycan recognition protein-like"/>
    <property type="match status" value="1"/>
</dbReference>
<dbReference type="AlphaFoldDB" id="A0A7W5DT47"/>
<evidence type="ECO:0000313" key="8">
    <source>
        <dbReference type="Proteomes" id="UP000544222"/>
    </source>
</evidence>
<sequence>MKYLSVLFLFFYSTFSFAQSPKIIDYTARVNFGFRHMSNRKIDVVVIHSTYYVGKDTFSVAGVLSQFRRYNVASHYLIDRKGNIYRLVPEADEAYHAGKSILPANRRVNLNATSIGIELINTPSTPPDNRQYKALVTLIKNIKQRYPIHYIVGHSDIAPKRKTDPWNFNWKKFRQMMEE</sequence>
<feature type="domain" description="N-acetylmuramoyl-L-alanine amidase" evidence="6">
    <location>
        <begin position="32"/>
        <end position="166"/>
    </location>
</feature>
<evidence type="ECO:0000256" key="3">
    <source>
        <dbReference type="ARBA" id="ARBA00022801"/>
    </source>
</evidence>
<comment type="catalytic activity">
    <reaction evidence="1">
        <text>Hydrolyzes the link between N-acetylmuramoyl residues and L-amino acid residues in certain cell-wall glycopeptides.</text>
        <dbReference type="EC" id="3.5.1.28"/>
    </reaction>
</comment>
<accession>A0A7W5DT47</accession>
<name>A0A7W5DT47_9PORP</name>
<comment type="caution">
    <text evidence="7">The sequence shown here is derived from an EMBL/GenBank/DDBJ whole genome shotgun (WGS) entry which is preliminary data.</text>
</comment>